<name>W0A6U6_9SPHN</name>
<evidence type="ECO:0000313" key="2">
    <source>
        <dbReference type="EMBL" id="AHE52811.1"/>
    </source>
</evidence>
<keyword evidence="3" id="KW-1185">Reference proteome</keyword>
<dbReference type="KEGG" id="ssan:NX02_05360"/>
<dbReference type="AlphaFoldDB" id="W0A6U6"/>
<gene>
    <name evidence="2" type="ORF">NX02_05360</name>
</gene>
<proteinExistence type="predicted"/>
<evidence type="ECO:0000256" key="1">
    <source>
        <dbReference type="SAM" id="MobiDB-lite"/>
    </source>
</evidence>
<dbReference type="Proteomes" id="UP000018851">
    <property type="component" value="Chromosome"/>
</dbReference>
<dbReference type="STRING" id="1123269.NX02_05360"/>
<evidence type="ECO:0000313" key="3">
    <source>
        <dbReference type="Proteomes" id="UP000018851"/>
    </source>
</evidence>
<dbReference type="EMBL" id="CP006644">
    <property type="protein sequence ID" value="AHE52811.1"/>
    <property type="molecule type" value="Genomic_DNA"/>
</dbReference>
<dbReference type="PATRIC" id="fig|1123269.5.peg.1042"/>
<accession>W0A6U6</accession>
<protein>
    <submittedName>
        <fullName evidence="2">Uncharacterized protein</fullName>
    </submittedName>
</protein>
<dbReference type="HOGENOM" id="CLU_3258003_0_0_5"/>
<organism evidence="2 3">
    <name type="scientific">Sphingomonas sanxanigenens DSM 19645 = NX02</name>
    <dbReference type="NCBI Taxonomy" id="1123269"/>
    <lineage>
        <taxon>Bacteria</taxon>
        <taxon>Pseudomonadati</taxon>
        <taxon>Pseudomonadota</taxon>
        <taxon>Alphaproteobacteria</taxon>
        <taxon>Sphingomonadales</taxon>
        <taxon>Sphingomonadaceae</taxon>
        <taxon>Sphingomonas</taxon>
    </lineage>
</organism>
<feature type="compositionally biased region" description="Acidic residues" evidence="1">
    <location>
        <begin position="1"/>
        <end position="12"/>
    </location>
</feature>
<sequence length="42" mass="4654">MDGDPDLEPGDEDREHDGTEPEEGVIFPRYGINQARGPLNQS</sequence>
<feature type="region of interest" description="Disordered" evidence="1">
    <location>
        <begin position="1"/>
        <end position="42"/>
    </location>
</feature>
<reference evidence="2 3" key="1">
    <citation type="submission" date="2013-07" db="EMBL/GenBank/DDBJ databases">
        <title>Completed genome of Sphingomonas sanxanigenens NX02.</title>
        <authorList>
            <person name="Ma T."/>
            <person name="Huang H."/>
            <person name="Wu M."/>
            <person name="Li X."/>
            <person name="Li G."/>
        </authorList>
    </citation>
    <scope>NUCLEOTIDE SEQUENCE [LARGE SCALE GENOMIC DNA]</scope>
    <source>
        <strain evidence="2 3">NX02</strain>
    </source>
</reference>